<dbReference type="Proteomes" id="UP000765509">
    <property type="component" value="Unassembled WGS sequence"/>
</dbReference>
<evidence type="ECO:0000313" key="2">
    <source>
        <dbReference type="EMBL" id="MBW0559333.1"/>
    </source>
</evidence>
<gene>
    <name evidence="2" type="ORF">O181_099048</name>
</gene>
<accession>A0A9Q3JBZ7</accession>
<evidence type="ECO:0000313" key="3">
    <source>
        <dbReference type="Proteomes" id="UP000765509"/>
    </source>
</evidence>
<sequence length="150" mass="16779">MLKIYLLTSLFFNNILSDRGESKQYCGQEYTALGDHVKCLNPNSVTYYCPARGCSVDHKDISHHLFFTNCVDTEKHTFKFVWPDLYVSNRAAQVVGVFEGTTSESYSGGRSKFSHGITCPWQPLKGINNVRVTCDGCRLSTLCESGCSID</sequence>
<dbReference type="EMBL" id="AVOT02067940">
    <property type="protein sequence ID" value="MBW0559333.1"/>
    <property type="molecule type" value="Genomic_DNA"/>
</dbReference>
<evidence type="ECO:0000256" key="1">
    <source>
        <dbReference type="SAM" id="SignalP"/>
    </source>
</evidence>
<name>A0A9Q3JBZ7_9BASI</name>
<keyword evidence="1" id="KW-0732">Signal</keyword>
<protein>
    <recommendedName>
        <fullName evidence="4">Secreted protein</fullName>
    </recommendedName>
</protein>
<reference evidence="2" key="1">
    <citation type="submission" date="2021-03" db="EMBL/GenBank/DDBJ databases">
        <title>Draft genome sequence of rust myrtle Austropuccinia psidii MF-1, a brazilian biotype.</title>
        <authorList>
            <person name="Quecine M.C."/>
            <person name="Pachon D.M.R."/>
            <person name="Bonatelli M.L."/>
            <person name="Correr F.H."/>
            <person name="Franceschini L.M."/>
            <person name="Leite T.F."/>
            <person name="Margarido G.R.A."/>
            <person name="Almeida C.A."/>
            <person name="Ferrarezi J.A."/>
            <person name="Labate C.A."/>
        </authorList>
    </citation>
    <scope>NUCLEOTIDE SEQUENCE</scope>
    <source>
        <strain evidence="2">MF-1</strain>
    </source>
</reference>
<dbReference type="AlphaFoldDB" id="A0A9Q3JBZ7"/>
<keyword evidence="3" id="KW-1185">Reference proteome</keyword>
<feature type="signal peptide" evidence="1">
    <location>
        <begin position="1"/>
        <end position="17"/>
    </location>
</feature>
<comment type="caution">
    <text evidence="2">The sequence shown here is derived from an EMBL/GenBank/DDBJ whole genome shotgun (WGS) entry which is preliminary data.</text>
</comment>
<organism evidence="2 3">
    <name type="scientific">Austropuccinia psidii MF-1</name>
    <dbReference type="NCBI Taxonomy" id="1389203"/>
    <lineage>
        <taxon>Eukaryota</taxon>
        <taxon>Fungi</taxon>
        <taxon>Dikarya</taxon>
        <taxon>Basidiomycota</taxon>
        <taxon>Pucciniomycotina</taxon>
        <taxon>Pucciniomycetes</taxon>
        <taxon>Pucciniales</taxon>
        <taxon>Sphaerophragmiaceae</taxon>
        <taxon>Austropuccinia</taxon>
    </lineage>
</organism>
<evidence type="ECO:0008006" key="4">
    <source>
        <dbReference type="Google" id="ProtNLM"/>
    </source>
</evidence>
<proteinExistence type="predicted"/>
<feature type="chain" id="PRO_5040436321" description="Secreted protein" evidence="1">
    <location>
        <begin position="18"/>
        <end position="150"/>
    </location>
</feature>